<feature type="region of interest" description="Disordered" evidence="1">
    <location>
        <begin position="1"/>
        <end position="22"/>
    </location>
</feature>
<accession>A0ABU7DQL9</accession>
<evidence type="ECO:0000256" key="1">
    <source>
        <dbReference type="SAM" id="MobiDB-lite"/>
    </source>
</evidence>
<sequence length="188" mass="20365">MAEELHRVTGSWPADEGNRSAPRQKKWYKLYQRIEKCPMMQHGQKSLFGAVRRCLCGFHIQKQPSSTSPEASAAGAAHAAPTPQMSAAGPAHAAPTRQTSAAGPAHAAALGQVQGAESHKRQPPLNLSMFIKPRFSGEHLAAAKAILARARPRNLTQPLRVRQVFAIDYLNSVPARDDLLVAHMNSVP</sequence>
<organism evidence="2 3">
    <name type="scientific">Characodon lateralis</name>
    <dbReference type="NCBI Taxonomy" id="208331"/>
    <lineage>
        <taxon>Eukaryota</taxon>
        <taxon>Metazoa</taxon>
        <taxon>Chordata</taxon>
        <taxon>Craniata</taxon>
        <taxon>Vertebrata</taxon>
        <taxon>Euteleostomi</taxon>
        <taxon>Actinopterygii</taxon>
        <taxon>Neopterygii</taxon>
        <taxon>Teleostei</taxon>
        <taxon>Neoteleostei</taxon>
        <taxon>Acanthomorphata</taxon>
        <taxon>Ovalentaria</taxon>
        <taxon>Atherinomorphae</taxon>
        <taxon>Cyprinodontiformes</taxon>
        <taxon>Goodeidae</taxon>
        <taxon>Characodon</taxon>
    </lineage>
</organism>
<proteinExistence type="predicted"/>
<feature type="region of interest" description="Disordered" evidence="1">
    <location>
        <begin position="65"/>
        <end position="121"/>
    </location>
</feature>
<dbReference type="Proteomes" id="UP001352852">
    <property type="component" value="Unassembled WGS sequence"/>
</dbReference>
<reference evidence="2 3" key="1">
    <citation type="submission" date="2021-06" db="EMBL/GenBank/DDBJ databases">
        <authorList>
            <person name="Palmer J.M."/>
        </authorList>
    </citation>
    <scope>NUCLEOTIDE SEQUENCE [LARGE SCALE GENOMIC DNA]</scope>
    <source>
        <strain evidence="2 3">CL_MEX2019</strain>
        <tissue evidence="2">Muscle</tissue>
    </source>
</reference>
<keyword evidence="3" id="KW-1185">Reference proteome</keyword>
<gene>
    <name evidence="2" type="ORF">CHARACLAT_032396</name>
</gene>
<protein>
    <submittedName>
        <fullName evidence="2">Uncharacterized protein</fullName>
    </submittedName>
</protein>
<dbReference type="EMBL" id="JAHUTJ010030344">
    <property type="protein sequence ID" value="MED6275994.1"/>
    <property type="molecule type" value="Genomic_DNA"/>
</dbReference>
<evidence type="ECO:0000313" key="3">
    <source>
        <dbReference type="Proteomes" id="UP001352852"/>
    </source>
</evidence>
<name>A0ABU7DQL9_9TELE</name>
<evidence type="ECO:0000313" key="2">
    <source>
        <dbReference type="EMBL" id="MED6275994.1"/>
    </source>
</evidence>
<comment type="caution">
    <text evidence="2">The sequence shown here is derived from an EMBL/GenBank/DDBJ whole genome shotgun (WGS) entry which is preliminary data.</text>
</comment>
<feature type="compositionally biased region" description="Low complexity" evidence="1">
    <location>
        <begin position="65"/>
        <end position="83"/>
    </location>
</feature>
<feature type="non-terminal residue" evidence="2">
    <location>
        <position position="188"/>
    </location>
</feature>